<name>H3NP03_9FIRM</name>
<dbReference type="GO" id="GO:0016491">
    <property type="term" value="F:oxidoreductase activity"/>
    <property type="evidence" value="ECO:0007669"/>
    <property type="project" value="InterPro"/>
</dbReference>
<feature type="binding site" evidence="11">
    <location>
        <position position="215"/>
    </location>
    <ligand>
        <name>FMN</name>
        <dbReference type="ChEBI" id="CHEBI:58210"/>
    </ligand>
</feature>
<dbReference type="PIRSF" id="PIRSF003314">
    <property type="entry name" value="IPP_isomerase"/>
    <property type="match status" value="1"/>
</dbReference>
<keyword evidence="5 11" id="KW-0479">Metal-binding</keyword>
<comment type="cofactor">
    <cofactor evidence="1 11">
        <name>FMN</name>
        <dbReference type="ChEBI" id="CHEBI:58210"/>
    </cofactor>
</comment>
<comment type="subcellular location">
    <subcellularLocation>
        <location evidence="11">Cytoplasm</location>
    </subcellularLocation>
</comment>
<dbReference type="STRING" id="883114.HMPREF9709_01064"/>
<dbReference type="PATRIC" id="fig|883114.3.peg.1055"/>
<dbReference type="RefSeq" id="WP_005398563.1">
    <property type="nucleotide sequence ID" value="NZ_JH601088.1"/>
</dbReference>
<feature type="binding site" evidence="11">
    <location>
        <position position="154"/>
    </location>
    <ligand>
        <name>Mg(2+)</name>
        <dbReference type="ChEBI" id="CHEBI:18420"/>
    </ligand>
</feature>
<comment type="subunit">
    <text evidence="10 11">Homooctamer. Dimer of tetramers.</text>
</comment>
<organism evidence="13 14">
    <name type="scientific">Helcococcus kunzii ATCC 51366</name>
    <dbReference type="NCBI Taxonomy" id="883114"/>
    <lineage>
        <taxon>Bacteria</taxon>
        <taxon>Bacillati</taxon>
        <taxon>Bacillota</taxon>
        <taxon>Tissierellia</taxon>
        <taxon>Tissierellales</taxon>
        <taxon>Peptoniphilaceae</taxon>
        <taxon>Helcococcus</taxon>
    </lineage>
</organism>
<dbReference type="GO" id="GO:0008299">
    <property type="term" value="P:isoprenoid biosynthetic process"/>
    <property type="evidence" value="ECO:0007669"/>
    <property type="project" value="UniProtKB-UniRule"/>
</dbReference>
<evidence type="ECO:0000256" key="10">
    <source>
        <dbReference type="ARBA" id="ARBA00025810"/>
    </source>
</evidence>
<evidence type="ECO:0000256" key="11">
    <source>
        <dbReference type="HAMAP-Rule" id="MF_00354"/>
    </source>
</evidence>
<keyword evidence="2 11" id="KW-0963">Cytoplasm</keyword>
<reference evidence="13 14" key="1">
    <citation type="submission" date="2012-01" db="EMBL/GenBank/DDBJ databases">
        <title>The Genome Sequence of Helcococcus kunzii ATCC 51366.</title>
        <authorList>
            <consortium name="The Broad Institute Genome Sequencing Platform"/>
            <person name="Earl A."/>
            <person name="Ward D."/>
            <person name="Feldgarden M."/>
            <person name="Gevers D."/>
            <person name="Huys G."/>
            <person name="Young S.K."/>
            <person name="Zeng Q."/>
            <person name="Gargeya S."/>
            <person name="Fitzgerald M."/>
            <person name="Haas B."/>
            <person name="Abouelleil A."/>
            <person name="Alvarado L."/>
            <person name="Arachchi H.M."/>
            <person name="Berlin A."/>
            <person name="Chapman S.B."/>
            <person name="Gearin G."/>
            <person name="Goldberg J."/>
            <person name="Griggs A."/>
            <person name="Gujja S."/>
            <person name="Hansen M."/>
            <person name="Heiman D."/>
            <person name="Howarth C."/>
            <person name="Larimer J."/>
            <person name="Lui A."/>
            <person name="MacDonald P.J.P."/>
            <person name="McCowen C."/>
            <person name="Montmayeur A."/>
            <person name="Murphy C."/>
            <person name="Neiman D."/>
            <person name="Pearson M."/>
            <person name="Priest M."/>
            <person name="Roberts A."/>
            <person name="Saif S."/>
            <person name="Shea T."/>
            <person name="Sisk P."/>
            <person name="Stolte C."/>
            <person name="Sykes S."/>
            <person name="Wortman J."/>
            <person name="Nusbaum C."/>
            <person name="Birren B."/>
        </authorList>
    </citation>
    <scope>NUCLEOTIDE SEQUENCE [LARGE SCALE GENOMIC DNA]</scope>
    <source>
        <strain evidence="13 14">ATCC 51366</strain>
    </source>
</reference>
<feature type="binding site" evidence="11">
    <location>
        <position position="123"/>
    </location>
    <ligand>
        <name>FMN</name>
        <dbReference type="ChEBI" id="CHEBI:58210"/>
    </ligand>
</feature>
<dbReference type="HOGENOM" id="CLU_065515_0_0_9"/>
<feature type="binding site" evidence="11">
    <location>
        <position position="94"/>
    </location>
    <ligand>
        <name>FMN</name>
        <dbReference type="ChEBI" id="CHEBI:58210"/>
    </ligand>
</feature>
<comment type="similarity">
    <text evidence="11">Belongs to the IPP isomerase type 2 family.</text>
</comment>
<feature type="binding site" evidence="11">
    <location>
        <begin position="64"/>
        <end position="66"/>
    </location>
    <ligand>
        <name>FMN</name>
        <dbReference type="ChEBI" id="CHEBI:58210"/>
    </ligand>
</feature>
<comment type="caution">
    <text evidence="13">The sequence shown here is derived from an EMBL/GenBank/DDBJ whole genome shotgun (WGS) entry which is preliminary data.</text>
</comment>
<keyword evidence="7 11" id="KW-0521">NADP</keyword>
<feature type="binding site" evidence="11">
    <location>
        <begin position="262"/>
        <end position="264"/>
    </location>
    <ligand>
        <name>FMN</name>
        <dbReference type="ChEBI" id="CHEBI:58210"/>
    </ligand>
</feature>
<comment type="cofactor">
    <cofactor evidence="11">
        <name>Mg(2+)</name>
        <dbReference type="ChEBI" id="CHEBI:18420"/>
    </cofactor>
</comment>
<evidence type="ECO:0000313" key="14">
    <source>
        <dbReference type="Proteomes" id="UP000004191"/>
    </source>
</evidence>
<feature type="domain" description="FMN-dependent dehydrogenase" evidence="12">
    <location>
        <begin position="165"/>
        <end position="326"/>
    </location>
</feature>
<dbReference type="InterPro" id="IPR000262">
    <property type="entry name" value="FMN-dep_DH"/>
</dbReference>
<comment type="catalytic activity">
    <reaction evidence="11">
        <text>isopentenyl diphosphate = dimethylallyl diphosphate</text>
        <dbReference type="Rhea" id="RHEA:23284"/>
        <dbReference type="ChEBI" id="CHEBI:57623"/>
        <dbReference type="ChEBI" id="CHEBI:128769"/>
        <dbReference type="EC" id="5.3.3.2"/>
    </reaction>
</comment>
<feature type="binding site" evidence="11">
    <location>
        <position position="210"/>
    </location>
    <ligand>
        <name>FMN</name>
        <dbReference type="ChEBI" id="CHEBI:58210"/>
    </ligand>
</feature>
<feature type="binding site" evidence="11">
    <location>
        <position position="185"/>
    </location>
    <ligand>
        <name>FMN</name>
        <dbReference type="ChEBI" id="CHEBI:58210"/>
    </ligand>
</feature>
<feature type="binding site" evidence="11">
    <location>
        <begin position="283"/>
        <end position="284"/>
    </location>
    <ligand>
        <name>FMN</name>
        <dbReference type="ChEBI" id="CHEBI:58210"/>
    </ligand>
</feature>
<dbReference type="PANTHER" id="PTHR43665:SF1">
    <property type="entry name" value="ISOPENTENYL-DIPHOSPHATE DELTA-ISOMERASE"/>
    <property type="match status" value="1"/>
</dbReference>
<keyword evidence="8 11" id="KW-0414">Isoprene biosynthesis</keyword>
<keyword evidence="6 11" id="KW-0460">Magnesium</keyword>
<dbReference type="GO" id="GO:0070402">
    <property type="term" value="F:NADPH binding"/>
    <property type="evidence" value="ECO:0007669"/>
    <property type="project" value="UniProtKB-UniRule"/>
</dbReference>
<dbReference type="Pfam" id="PF01070">
    <property type="entry name" value="FMN_dh"/>
    <property type="match status" value="1"/>
</dbReference>
<evidence type="ECO:0000256" key="1">
    <source>
        <dbReference type="ARBA" id="ARBA00001917"/>
    </source>
</evidence>
<gene>
    <name evidence="11" type="primary">fni</name>
    <name evidence="13" type="ORF">HMPREF9709_01064</name>
</gene>
<keyword evidence="4 11" id="KW-0288">FMN</keyword>
<sequence length="355" mass="39824">MNIDINRKDEHLNLALEFQKIKRQSDFDNMDFIHDVFPNIDMKDVDISTSIAGFKLDHPFHMNGMTGGSELTKSYNEKFAILARETNTFMAVGSLSVALKDKSTHDSFKIARKQNPHGIIFANLGADKTLEDAKKACEIIGADGIQIHVNAAQEIIMTEGEREFSKWLDNISDIVDNLGLPVIIKEVGFGMSRNAIRQLKEVGAKTVDISGKGGTSFAMIENSRRDEDDKLSFLNDYGNSTVVSLLESQQYMDDIEIISSSGIRNSYDIVKSLSLGAKSVAMAGRFLKLVNDLPMEEAIDKVNNWKSQIKSIMTLLGAKNLDELRKVDIIVKNEVKNWCEIRNIDYKKLANRRNI</sequence>
<evidence type="ECO:0000256" key="9">
    <source>
        <dbReference type="ARBA" id="ARBA00023235"/>
    </source>
</evidence>
<dbReference type="NCBIfam" id="TIGR02151">
    <property type="entry name" value="IPP_isom_2"/>
    <property type="match status" value="1"/>
</dbReference>
<evidence type="ECO:0000256" key="6">
    <source>
        <dbReference type="ARBA" id="ARBA00022842"/>
    </source>
</evidence>
<dbReference type="GeneID" id="96999055"/>
<keyword evidence="9 11" id="KW-0413">Isomerase</keyword>
<dbReference type="PANTHER" id="PTHR43665">
    <property type="entry name" value="ISOPENTENYL-DIPHOSPHATE DELTA-ISOMERASE"/>
    <property type="match status" value="1"/>
</dbReference>
<dbReference type="SUPFAM" id="SSF51395">
    <property type="entry name" value="FMN-linked oxidoreductases"/>
    <property type="match status" value="1"/>
</dbReference>
<dbReference type="Gene3D" id="3.20.20.70">
    <property type="entry name" value="Aldolase class I"/>
    <property type="match status" value="1"/>
</dbReference>
<evidence type="ECO:0000256" key="2">
    <source>
        <dbReference type="ARBA" id="ARBA00022490"/>
    </source>
</evidence>
<dbReference type="HAMAP" id="MF_00354">
    <property type="entry name" value="Idi_2"/>
    <property type="match status" value="1"/>
</dbReference>
<evidence type="ECO:0000256" key="3">
    <source>
        <dbReference type="ARBA" id="ARBA00022630"/>
    </source>
</evidence>
<comment type="cofactor">
    <cofactor evidence="11">
        <name>NADPH</name>
        <dbReference type="ChEBI" id="CHEBI:57783"/>
    </cofactor>
</comment>
<evidence type="ECO:0000256" key="8">
    <source>
        <dbReference type="ARBA" id="ARBA00023229"/>
    </source>
</evidence>
<comment type="function">
    <text evidence="11">Involved in the biosynthesis of isoprenoids. Catalyzes the 1,3-allylic rearrangement of the homoallylic substrate isopentenyl (IPP) to its allylic isomer, dimethylallyl diphosphate (DMAPP).</text>
</comment>
<proteinExistence type="inferred from homology"/>
<dbReference type="InterPro" id="IPR013785">
    <property type="entry name" value="Aldolase_TIM"/>
</dbReference>
<dbReference type="InterPro" id="IPR011179">
    <property type="entry name" value="IPdP_isomerase"/>
</dbReference>
<dbReference type="OrthoDB" id="9795032at2"/>
<dbReference type="EMBL" id="AGEI01000021">
    <property type="protein sequence ID" value="EHR34128.1"/>
    <property type="molecule type" value="Genomic_DNA"/>
</dbReference>
<feature type="binding site" evidence="11">
    <location>
        <begin position="7"/>
        <end position="8"/>
    </location>
    <ligand>
        <name>substrate</name>
    </ligand>
</feature>
<evidence type="ECO:0000256" key="5">
    <source>
        <dbReference type="ARBA" id="ARBA00022723"/>
    </source>
</evidence>
<protein>
    <recommendedName>
        <fullName evidence="11">Isopentenyl-diphosphate delta-isomerase</fullName>
        <shortName evidence="11">IPP isomerase</shortName>
        <ecNumber evidence="11">5.3.3.2</ecNumber>
    </recommendedName>
    <alternativeName>
        <fullName evidence="11">Isopentenyl diphosphate:dimethylallyl diphosphate isomerase</fullName>
    </alternativeName>
    <alternativeName>
        <fullName evidence="11">Isopentenyl pyrophosphate isomerase</fullName>
    </alternativeName>
    <alternativeName>
        <fullName evidence="11">Type 2 isopentenyl diphosphate isomerase</fullName>
        <shortName evidence="11">IDI-2</shortName>
    </alternativeName>
</protein>
<dbReference type="CDD" id="cd02811">
    <property type="entry name" value="IDI-2_FMN"/>
    <property type="match status" value="1"/>
</dbReference>
<dbReference type="GO" id="GO:0000287">
    <property type="term" value="F:magnesium ion binding"/>
    <property type="evidence" value="ECO:0007669"/>
    <property type="project" value="UniProtKB-UniRule"/>
</dbReference>
<keyword evidence="14" id="KW-1185">Reference proteome</keyword>
<dbReference type="AlphaFoldDB" id="H3NP03"/>
<keyword evidence="3 11" id="KW-0285">Flavoprotein</keyword>
<evidence type="ECO:0000256" key="7">
    <source>
        <dbReference type="ARBA" id="ARBA00022857"/>
    </source>
</evidence>
<dbReference type="eggNOG" id="COG1304">
    <property type="taxonomic scope" value="Bacteria"/>
</dbReference>
<evidence type="ECO:0000256" key="4">
    <source>
        <dbReference type="ARBA" id="ARBA00022643"/>
    </source>
</evidence>
<accession>H3NP03</accession>
<comment type="caution">
    <text evidence="11">Lacks conserved residue(s) required for the propagation of feature annotation.</text>
</comment>
<dbReference type="GO" id="GO:0005737">
    <property type="term" value="C:cytoplasm"/>
    <property type="evidence" value="ECO:0007669"/>
    <property type="project" value="UniProtKB-SubCell"/>
</dbReference>
<dbReference type="EC" id="5.3.3.2" evidence="11"/>
<dbReference type="Proteomes" id="UP000004191">
    <property type="component" value="Unassembled WGS sequence"/>
</dbReference>
<dbReference type="GO" id="GO:0010181">
    <property type="term" value="F:FMN binding"/>
    <property type="evidence" value="ECO:0007669"/>
    <property type="project" value="UniProtKB-UniRule"/>
</dbReference>
<evidence type="ECO:0000313" key="13">
    <source>
        <dbReference type="EMBL" id="EHR34128.1"/>
    </source>
</evidence>
<evidence type="ECO:0000259" key="12">
    <source>
        <dbReference type="Pfam" id="PF01070"/>
    </source>
</evidence>
<feature type="binding site" evidence="11">
    <location>
        <position position="153"/>
    </location>
    <ligand>
        <name>substrate</name>
    </ligand>
</feature>
<dbReference type="GO" id="GO:0004452">
    <property type="term" value="F:isopentenyl-diphosphate delta-isomerase activity"/>
    <property type="evidence" value="ECO:0007669"/>
    <property type="project" value="UniProtKB-UniRule"/>
</dbReference>